<dbReference type="InterPro" id="IPR045800">
    <property type="entry name" value="HMBD"/>
</dbReference>
<dbReference type="AlphaFoldDB" id="A0A2V4RP01"/>
<comment type="caution">
    <text evidence="3">The sequence shown here is derived from an EMBL/GenBank/DDBJ whole genome shotgun (WGS) entry which is preliminary data.</text>
</comment>
<keyword evidence="4" id="KW-1185">Reference proteome</keyword>
<dbReference type="EMBL" id="NKUB01000012">
    <property type="protein sequence ID" value="PYD69332.1"/>
    <property type="molecule type" value="Genomic_DNA"/>
</dbReference>
<protein>
    <recommendedName>
        <fullName evidence="2">Heavy metal binding domain-containing protein</fullName>
    </recommendedName>
</protein>
<evidence type="ECO:0000256" key="1">
    <source>
        <dbReference type="SAM" id="MobiDB-lite"/>
    </source>
</evidence>
<dbReference type="Proteomes" id="UP000247371">
    <property type="component" value="Unassembled WGS sequence"/>
</dbReference>
<evidence type="ECO:0000259" key="2">
    <source>
        <dbReference type="Pfam" id="PF19335"/>
    </source>
</evidence>
<dbReference type="GO" id="GO:0046872">
    <property type="term" value="F:metal ion binding"/>
    <property type="evidence" value="ECO:0007669"/>
    <property type="project" value="InterPro"/>
</dbReference>
<name>A0A2V4RP01_9PROT</name>
<accession>A0A2V4RP01</accession>
<evidence type="ECO:0000313" key="4">
    <source>
        <dbReference type="Proteomes" id="UP000247371"/>
    </source>
</evidence>
<organism evidence="3 4">
    <name type="scientific">Komagataeibacter swingsii</name>
    <dbReference type="NCBI Taxonomy" id="215220"/>
    <lineage>
        <taxon>Bacteria</taxon>
        <taxon>Pseudomonadati</taxon>
        <taxon>Pseudomonadota</taxon>
        <taxon>Alphaproteobacteria</taxon>
        <taxon>Acetobacterales</taxon>
        <taxon>Acetobacteraceae</taxon>
        <taxon>Komagataeibacter</taxon>
    </lineage>
</organism>
<evidence type="ECO:0000313" key="3">
    <source>
        <dbReference type="EMBL" id="PYD69332.1"/>
    </source>
</evidence>
<reference evidence="3 4" key="1">
    <citation type="submission" date="2017-07" db="EMBL/GenBank/DDBJ databases">
        <title>A draft genome sequence of Komagataeibacter swingsii LMG 22125.</title>
        <authorList>
            <person name="Skraban J."/>
            <person name="Cleenwerck I."/>
            <person name="Vandamme P."/>
            <person name="Trcek J."/>
        </authorList>
    </citation>
    <scope>NUCLEOTIDE SEQUENCE [LARGE SCALE GENOMIC DNA]</scope>
    <source>
        <strain evidence="3 4">LMG 22125</strain>
    </source>
</reference>
<gene>
    <name evidence="3" type="ORF">CFR76_10815</name>
</gene>
<sequence>MTLQPMSSPDTMEPKKGMGHDQAIHDMACHDQNRHAPQTAAWPPTGGHTIWTCPMRPQIRQDHPGNCALCGIALEAEEPTEQPDDNSELKDFTHRLIVAPALAIPLTVVTNALRLGALRTRTMLVPYSWSAISLI</sequence>
<proteinExistence type="predicted"/>
<feature type="compositionally biased region" description="Polar residues" evidence="1">
    <location>
        <begin position="1"/>
        <end position="10"/>
    </location>
</feature>
<feature type="domain" description="Heavy metal binding" evidence="2">
    <location>
        <begin position="51"/>
        <end position="75"/>
    </location>
</feature>
<dbReference type="Pfam" id="PF19335">
    <property type="entry name" value="HMBD"/>
    <property type="match status" value="1"/>
</dbReference>
<feature type="region of interest" description="Disordered" evidence="1">
    <location>
        <begin position="1"/>
        <end position="20"/>
    </location>
</feature>